<dbReference type="Ensembl" id="ENSOSUT00000004411.1">
    <property type="protein sequence ID" value="ENSOSUP00000004272.1"/>
    <property type="gene ID" value="ENSOSUG00000003132.1"/>
</dbReference>
<organism evidence="5 6">
    <name type="scientific">Otus sunia</name>
    <name type="common">Oriental scops-owl</name>
    <dbReference type="NCBI Taxonomy" id="257818"/>
    <lineage>
        <taxon>Eukaryota</taxon>
        <taxon>Metazoa</taxon>
        <taxon>Chordata</taxon>
        <taxon>Craniata</taxon>
        <taxon>Vertebrata</taxon>
        <taxon>Euteleostomi</taxon>
        <taxon>Archelosauria</taxon>
        <taxon>Archosauria</taxon>
        <taxon>Dinosauria</taxon>
        <taxon>Saurischia</taxon>
        <taxon>Theropoda</taxon>
        <taxon>Coelurosauria</taxon>
        <taxon>Aves</taxon>
        <taxon>Neognathae</taxon>
        <taxon>Neoaves</taxon>
        <taxon>Telluraves</taxon>
        <taxon>Strigiformes</taxon>
        <taxon>Strigidae</taxon>
        <taxon>Otus</taxon>
    </lineage>
</organism>
<accession>A0A8C8AEA4</accession>
<sequence length="92" mass="10054">MAEVGGFLGALDPDLHGFPPGLGAGLPLADSPGFLNERLGQIEGRLQRGSPTDFAHLKGILRRRQLYCRTGFHLEIFPNGTVQGTRQDHSRF</sequence>
<reference evidence="5" key="1">
    <citation type="submission" date="2025-08" db="UniProtKB">
        <authorList>
            <consortium name="Ensembl"/>
        </authorList>
    </citation>
    <scope>IDENTIFICATION</scope>
</reference>
<dbReference type="Pfam" id="PF00167">
    <property type="entry name" value="FGF"/>
    <property type="match status" value="1"/>
</dbReference>
<protein>
    <submittedName>
        <fullName evidence="5">Fibroblast growth factor 16</fullName>
    </submittedName>
</protein>
<evidence type="ECO:0000256" key="1">
    <source>
        <dbReference type="ARBA" id="ARBA00007936"/>
    </source>
</evidence>
<dbReference type="InterPro" id="IPR002209">
    <property type="entry name" value="Fibroblast_GF_fam"/>
</dbReference>
<evidence type="ECO:0000313" key="6">
    <source>
        <dbReference type="Proteomes" id="UP000694552"/>
    </source>
</evidence>
<dbReference type="PANTHER" id="PTHR11486">
    <property type="entry name" value="FIBROBLAST GROWTH FACTOR"/>
    <property type="match status" value="1"/>
</dbReference>
<keyword evidence="3" id="KW-0221">Differentiation</keyword>
<dbReference type="Proteomes" id="UP000694552">
    <property type="component" value="Unplaced"/>
</dbReference>
<name>A0A8C8AEA4_9STRI</name>
<keyword evidence="4" id="KW-0497">Mitogen</keyword>
<evidence type="ECO:0000256" key="2">
    <source>
        <dbReference type="ARBA" id="ARBA00022473"/>
    </source>
</evidence>
<keyword evidence="2" id="KW-0217">Developmental protein</keyword>
<dbReference type="GO" id="GO:0030154">
    <property type="term" value="P:cell differentiation"/>
    <property type="evidence" value="ECO:0007669"/>
    <property type="project" value="UniProtKB-KW"/>
</dbReference>
<dbReference type="SUPFAM" id="SSF50353">
    <property type="entry name" value="Cytokine"/>
    <property type="match status" value="1"/>
</dbReference>
<keyword evidence="6" id="KW-1185">Reference proteome</keyword>
<dbReference type="InterPro" id="IPR008996">
    <property type="entry name" value="IL1/FGF"/>
</dbReference>
<dbReference type="AlphaFoldDB" id="A0A8C8AEA4"/>
<evidence type="ECO:0000313" key="5">
    <source>
        <dbReference type="Ensembl" id="ENSOSUP00000004272.1"/>
    </source>
</evidence>
<dbReference type="GO" id="GO:0008083">
    <property type="term" value="F:growth factor activity"/>
    <property type="evidence" value="ECO:0007669"/>
    <property type="project" value="InterPro"/>
</dbReference>
<comment type="similarity">
    <text evidence="1">Belongs to the heparin-binding growth factors family.</text>
</comment>
<dbReference type="Gene3D" id="2.80.10.50">
    <property type="match status" value="1"/>
</dbReference>
<proteinExistence type="inferred from homology"/>
<reference evidence="5" key="2">
    <citation type="submission" date="2025-09" db="UniProtKB">
        <authorList>
            <consortium name="Ensembl"/>
        </authorList>
    </citation>
    <scope>IDENTIFICATION</scope>
</reference>
<dbReference type="GO" id="GO:0051781">
    <property type="term" value="P:positive regulation of cell division"/>
    <property type="evidence" value="ECO:0007669"/>
    <property type="project" value="UniProtKB-KW"/>
</dbReference>
<evidence type="ECO:0000256" key="4">
    <source>
        <dbReference type="ARBA" id="ARBA00023246"/>
    </source>
</evidence>
<evidence type="ECO:0000256" key="3">
    <source>
        <dbReference type="ARBA" id="ARBA00022782"/>
    </source>
</evidence>